<evidence type="ECO:0000313" key="1">
    <source>
        <dbReference type="EMBL" id="WNL23514.1"/>
    </source>
</evidence>
<sequence>MKELFINIRKSLSKDIGFVLPENDISFDKEKSQVYITLFQEKLKPIRWGSKKMIYNQL</sequence>
<proteinExistence type="predicted"/>
<dbReference type="AlphaFoldDB" id="A0AA96DA27"/>
<organism evidence="1">
    <name type="scientific">Arcobacter sp. AZ-2023</name>
    <dbReference type="NCBI Taxonomy" id="3074453"/>
    <lineage>
        <taxon>Bacteria</taxon>
        <taxon>Pseudomonadati</taxon>
        <taxon>Campylobacterota</taxon>
        <taxon>Epsilonproteobacteria</taxon>
        <taxon>Campylobacterales</taxon>
        <taxon>Arcobacteraceae</taxon>
        <taxon>Arcobacter</taxon>
    </lineage>
</organism>
<gene>
    <name evidence="1" type="ORF">RJG55_00110</name>
</gene>
<name>A0AA96DA27_9BACT</name>
<dbReference type="EMBL" id="CP134851">
    <property type="protein sequence ID" value="WNL23514.1"/>
    <property type="molecule type" value="Genomic_DNA"/>
</dbReference>
<reference evidence="1" key="1">
    <citation type="submission" date="2023-09" db="EMBL/GenBank/DDBJ databases">
        <title>Arcobacter tbilisiensis sp. nov. isolated from chicken meat in Tbilisi, Georgia.</title>
        <authorList>
            <person name="Matthias R."/>
            <person name="Zautner A.E."/>
        </authorList>
    </citation>
    <scope>NUCLEOTIDE SEQUENCE</scope>
    <source>
        <strain evidence="1">LEO 74</strain>
    </source>
</reference>
<protein>
    <submittedName>
        <fullName evidence="1">Uncharacterized protein</fullName>
    </submittedName>
</protein>
<accession>A0AA96DA27</accession>